<dbReference type="InterPro" id="IPR023795">
    <property type="entry name" value="Serpin_CS"/>
</dbReference>
<evidence type="ECO:0000256" key="1">
    <source>
        <dbReference type="ARBA" id="ARBA00009500"/>
    </source>
</evidence>
<evidence type="ECO:0000313" key="4">
    <source>
        <dbReference type="WBParaSite" id="PSU_v2.g13487.t1"/>
    </source>
</evidence>
<dbReference type="PROSITE" id="PS00284">
    <property type="entry name" value="SERPIN"/>
    <property type="match status" value="1"/>
</dbReference>
<dbReference type="InterPro" id="IPR000215">
    <property type="entry name" value="Serpin_fam"/>
</dbReference>
<dbReference type="InterPro" id="IPR023796">
    <property type="entry name" value="Serpin_dom"/>
</dbReference>
<dbReference type="Proteomes" id="UP000887577">
    <property type="component" value="Unplaced"/>
</dbReference>
<sequence length="125" mass="14213">MSTINNEFCGKVIIPEFEVSSTFDLIETLRNLNIYDAFDNLKADLSGTSNESLFISIHHHQAVIKVSEDGTKASAATMMEEGLLRYDEPNFEFIADHPFLFLIADETNNIYFIGSFFNSFLILFK</sequence>
<dbReference type="Gene3D" id="3.30.497.10">
    <property type="entry name" value="Antithrombin, subunit I, domain 2"/>
    <property type="match status" value="1"/>
</dbReference>
<keyword evidence="3" id="KW-1185">Reference proteome</keyword>
<dbReference type="Gene3D" id="2.30.39.10">
    <property type="entry name" value="Alpha-1-antitrypsin, domain 1"/>
    <property type="match status" value="1"/>
</dbReference>
<reference evidence="4" key="1">
    <citation type="submission" date="2022-11" db="UniProtKB">
        <authorList>
            <consortium name="WormBaseParasite"/>
        </authorList>
    </citation>
    <scope>IDENTIFICATION</scope>
</reference>
<name>A0A914Y203_9BILA</name>
<dbReference type="PANTHER" id="PTHR11461">
    <property type="entry name" value="SERINE PROTEASE INHIBITOR, SERPIN"/>
    <property type="match status" value="1"/>
</dbReference>
<dbReference type="SUPFAM" id="SSF56574">
    <property type="entry name" value="Serpins"/>
    <property type="match status" value="1"/>
</dbReference>
<dbReference type="InterPro" id="IPR042185">
    <property type="entry name" value="Serpin_sf_2"/>
</dbReference>
<dbReference type="GO" id="GO:0004867">
    <property type="term" value="F:serine-type endopeptidase inhibitor activity"/>
    <property type="evidence" value="ECO:0007669"/>
    <property type="project" value="InterPro"/>
</dbReference>
<dbReference type="Pfam" id="PF00079">
    <property type="entry name" value="Serpin"/>
    <property type="match status" value="1"/>
</dbReference>
<dbReference type="PANTHER" id="PTHR11461:SF211">
    <property type="entry name" value="GH10112P-RELATED"/>
    <property type="match status" value="1"/>
</dbReference>
<evidence type="ECO:0000259" key="2">
    <source>
        <dbReference type="Pfam" id="PF00079"/>
    </source>
</evidence>
<proteinExistence type="inferred from homology"/>
<evidence type="ECO:0000313" key="3">
    <source>
        <dbReference type="Proteomes" id="UP000887577"/>
    </source>
</evidence>
<comment type="similarity">
    <text evidence="1">Belongs to the serpin family.</text>
</comment>
<accession>A0A914Y203</accession>
<dbReference type="AlphaFoldDB" id="A0A914Y203"/>
<protein>
    <submittedName>
        <fullName evidence="4">Serpin domain-containing protein</fullName>
    </submittedName>
</protein>
<dbReference type="InterPro" id="IPR036186">
    <property type="entry name" value="Serpin_sf"/>
</dbReference>
<dbReference type="WBParaSite" id="PSU_v2.g13487.t1">
    <property type="protein sequence ID" value="PSU_v2.g13487.t1"/>
    <property type="gene ID" value="PSU_v2.g13487"/>
</dbReference>
<dbReference type="GO" id="GO:0005615">
    <property type="term" value="C:extracellular space"/>
    <property type="evidence" value="ECO:0007669"/>
    <property type="project" value="InterPro"/>
</dbReference>
<feature type="domain" description="Serpin" evidence="2">
    <location>
        <begin position="10"/>
        <end position="118"/>
    </location>
</feature>
<organism evidence="3 4">
    <name type="scientific">Panagrolaimus superbus</name>
    <dbReference type="NCBI Taxonomy" id="310955"/>
    <lineage>
        <taxon>Eukaryota</taxon>
        <taxon>Metazoa</taxon>
        <taxon>Ecdysozoa</taxon>
        <taxon>Nematoda</taxon>
        <taxon>Chromadorea</taxon>
        <taxon>Rhabditida</taxon>
        <taxon>Tylenchina</taxon>
        <taxon>Panagrolaimomorpha</taxon>
        <taxon>Panagrolaimoidea</taxon>
        <taxon>Panagrolaimidae</taxon>
        <taxon>Panagrolaimus</taxon>
    </lineage>
</organism>
<dbReference type="InterPro" id="IPR042178">
    <property type="entry name" value="Serpin_sf_1"/>
</dbReference>